<organism evidence="3 4">
    <name type="scientific">Exophiala xenobiotica</name>
    <dbReference type="NCBI Taxonomy" id="348802"/>
    <lineage>
        <taxon>Eukaryota</taxon>
        <taxon>Fungi</taxon>
        <taxon>Dikarya</taxon>
        <taxon>Ascomycota</taxon>
        <taxon>Pezizomycotina</taxon>
        <taxon>Eurotiomycetes</taxon>
        <taxon>Chaetothyriomycetidae</taxon>
        <taxon>Chaetothyriales</taxon>
        <taxon>Herpotrichiellaceae</taxon>
        <taxon>Exophiala</taxon>
    </lineage>
</organism>
<dbReference type="HOGENOM" id="CLU_1245381_0_0_1"/>
<dbReference type="GeneID" id="25323510"/>
<evidence type="ECO:0000313" key="4">
    <source>
        <dbReference type="Proteomes" id="UP000054342"/>
    </source>
</evidence>
<dbReference type="AlphaFoldDB" id="A0A0D2F0R0"/>
<name>A0A0D2F0R0_9EURO</name>
<dbReference type="Proteomes" id="UP000054342">
    <property type="component" value="Unassembled WGS sequence"/>
</dbReference>
<evidence type="ECO:0000256" key="2">
    <source>
        <dbReference type="SAM" id="SignalP"/>
    </source>
</evidence>
<dbReference type="EMBL" id="KN847317">
    <property type="protein sequence ID" value="KIW61483.1"/>
    <property type="molecule type" value="Genomic_DNA"/>
</dbReference>
<evidence type="ECO:0000256" key="1">
    <source>
        <dbReference type="SAM" id="MobiDB-lite"/>
    </source>
</evidence>
<accession>A0A0D2F0R0</accession>
<gene>
    <name evidence="3" type="ORF">PV05_01602</name>
</gene>
<evidence type="ECO:0008006" key="5">
    <source>
        <dbReference type="Google" id="ProtNLM"/>
    </source>
</evidence>
<keyword evidence="4" id="KW-1185">Reference proteome</keyword>
<evidence type="ECO:0000313" key="3">
    <source>
        <dbReference type="EMBL" id="KIW61483.1"/>
    </source>
</evidence>
<feature type="chain" id="PRO_5002257209" description="DUF2235 domain-containing protein" evidence="2">
    <location>
        <begin position="29"/>
        <end position="222"/>
    </location>
</feature>
<feature type="region of interest" description="Disordered" evidence="1">
    <location>
        <begin position="173"/>
        <end position="222"/>
    </location>
</feature>
<proteinExistence type="predicted"/>
<keyword evidence="2" id="KW-0732">Signal</keyword>
<reference evidence="3 4" key="1">
    <citation type="submission" date="2015-01" db="EMBL/GenBank/DDBJ databases">
        <title>The Genome Sequence of Exophiala xenobiotica CBS118157.</title>
        <authorList>
            <consortium name="The Broad Institute Genomics Platform"/>
            <person name="Cuomo C."/>
            <person name="de Hoog S."/>
            <person name="Gorbushina A."/>
            <person name="Stielow B."/>
            <person name="Teixiera M."/>
            <person name="Abouelleil A."/>
            <person name="Chapman S.B."/>
            <person name="Priest M."/>
            <person name="Young S.K."/>
            <person name="Wortman J."/>
            <person name="Nusbaum C."/>
            <person name="Birren B."/>
        </authorList>
    </citation>
    <scope>NUCLEOTIDE SEQUENCE [LARGE SCALE GENOMIC DNA]</scope>
    <source>
        <strain evidence="3 4">CBS 118157</strain>
    </source>
</reference>
<feature type="signal peptide" evidence="2">
    <location>
        <begin position="1"/>
        <end position="28"/>
    </location>
</feature>
<protein>
    <recommendedName>
        <fullName evidence="5">DUF2235 domain-containing protein</fullName>
    </recommendedName>
</protein>
<dbReference type="RefSeq" id="XP_013322067.1">
    <property type="nucleotide sequence ID" value="XM_013466613.1"/>
</dbReference>
<sequence>MLIIVDTSTIVVLFTQLVLVFTQIQVNATPTPAHRVAIVWWPGDHGNIGGGSTQSLNISQNTFLFMTQELQAAGFRLDPGTIRAFTDVKIGERQELQNSYSATTYGALGGRKFREPLPIHTISRMARMWEEYTLLSEEGIQQLLTPIFNPPEAQASQQGGYVWTTKQSRHTVREWAGPNGDGNDGLKPGRTIGQDPEQDDNITTIGPNVPHEDSHAPTQLHH</sequence>